<evidence type="ECO:0000313" key="2">
    <source>
        <dbReference type="Proteomes" id="UP000198850"/>
    </source>
</evidence>
<organism evidence="1 2">
    <name type="scientific">Pedobacter hartonius</name>
    <dbReference type="NCBI Taxonomy" id="425514"/>
    <lineage>
        <taxon>Bacteria</taxon>
        <taxon>Pseudomonadati</taxon>
        <taxon>Bacteroidota</taxon>
        <taxon>Sphingobacteriia</taxon>
        <taxon>Sphingobacteriales</taxon>
        <taxon>Sphingobacteriaceae</taxon>
        <taxon>Pedobacter</taxon>
    </lineage>
</organism>
<reference evidence="1 2" key="1">
    <citation type="submission" date="2016-10" db="EMBL/GenBank/DDBJ databases">
        <authorList>
            <person name="de Groot N.N."/>
        </authorList>
    </citation>
    <scope>NUCLEOTIDE SEQUENCE [LARGE SCALE GENOMIC DNA]</scope>
    <source>
        <strain evidence="1 2">DSM 19033</strain>
    </source>
</reference>
<sequence>MYNNPIEKRGYLYTEAVQYLFNVDLLRRATVRNLPKGSYNHRLFKESTFLINHIRSIHDKQKFIRHIKLQ</sequence>
<keyword evidence="2" id="KW-1185">Reference proteome</keyword>
<accession>A0A1H4HKW5</accession>
<dbReference type="Proteomes" id="UP000198850">
    <property type="component" value="Unassembled WGS sequence"/>
</dbReference>
<proteinExistence type="predicted"/>
<dbReference type="AlphaFoldDB" id="A0A1H4HKW5"/>
<gene>
    <name evidence="1" type="ORF">SAMN05443550_1362</name>
</gene>
<evidence type="ECO:0000313" key="1">
    <source>
        <dbReference type="EMBL" id="SEB22423.1"/>
    </source>
</evidence>
<name>A0A1H4HKW5_9SPHI</name>
<dbReference type="EMBL" id="FNRA01000036">
    <property type="protein sequence ID" value="SEB22423.1"/>
    <property type="molecule type" value="Genomic_DNA"/>
</dbReference>
<protein>
    <submittedName>
        <fullName evidence="1">Uncharacterized protein</fullName>
    </submittedName>
</protein>